<keyword evidence="4" id="KW-1185">Reference proteome</keyword>
<keyword evidence="2" id="KW-1133">Transmembrane helix</keyword>
<comment type="caution">
    <text evidence="3">The sequence shown here is derived from an EMBL/GenBank/DDBJ whole genome shotgun (WGS) entry which is preliminary data.</text>
</comment>
<accession>A0AAV7FK48</accession>
<evidence type="ECO:0000256" key="2">
    <source>
        <dbReference type="SAM" id="Phobius"/>
    </source>
</evidence>
<gene>
    <name evidence="3" type="ORF">IEQ34_022480</name>
</gene>
<evidence type="ECO:0000256" key="1">
    <source>
        <dbReference type="SAM" id="MobiDB-lite"/>
    </source>
</evidence>
<sequence>MDSSQGRERGPEWEKPYSSSASIRSSLKAGWLRCDALTTNLRLLLPTHTAKWPSGTSAGAGGQLEVVTAADPRALVLQLLSFCRSITMNLILQLLSAILSVSLYFAGFDLG</sequence>
<proteinExistence type="predicted"/>
<evidence type="ECO:0000313" key="3">
    <source>
        <dbReference type="EMBL" id="KAH0448680.1"/>
    </source>
</evidence>
<feature type="region of interest" description="Disordered" evidence="1">
    <location>
        <begin position="1"/>
        <end position="23"/>
    </location>
</feature>
<organism evidence="3 4">
    <name type="scientific">Dendrobium chrysotoxum</name>
    <name type="common">Orchid</name>
    <dbReference type="NCBI Taxonomy" id="161865"/>
    <lineage>
        <taxon>Eukaryota</taxon>
        <taxon>Viridiplantae</taxon>
        <taxon>Streptophyta</taxon>
        <taxon>Embryophyta</taxon>
        <taxon>Tracheophyta</taxon>
        <taxon>Spermatophyta</taxon>
        <taxon>Magnoliopsida</taxon>
        <taxon>Liliopsida</taxon>
        <taxon>Asparagales</taxon>
        <taxon>Orchidaceae</taxon>
        <taxon>Epidendroideae</taxon>
        <taxon>Malaxideae</taxon>
        <taxon>Dendrobiinae</taxon>
        <taxon>Dendrobium</taxon>
    </lineage>
</organism>
<dbReference type="Proteomes" id="UP000775213">
    <property type="component" value="Unassembled WGS sequence"/>
</dbReference>
<dbReference type="EMBL" id="JAGFBR010000019">
    <property type="protein sequence ID" value="KAH0448680.1"/>
    <property type="molecule type" value="Genomic_DNA"/>
</dbReference>
<name>A0AAV7FK48_DENCH</name>
<protein>
    <submittedName>
        <fullName evidence="3">Uncharacterized protein</fullName>
    </submittedName>
</protein>
<evidence type="ECO:0000313" key="4">
    <source>
        <dbReference type="Proteomes" id="UP000775213"/>
    </source>
</evidence>
<keyword evidence="2" id="KW-0812">Transmembrane</keyword>
<keyword evidence="2" id="KW-0472">Membrane</keyword>
<feature type="transmembrane region" description="Helical" evidence="2">
    <location>
        <begin position="90"/>
        <end position="108"/>
    </location>
</feature>
<dbReference type="AlphaFoldDB" id="A0AAV7FK48"/>
<reference evidence="3 4" key="1">
    <citation type="journal article" date="2021" name="Hortic Res">
        <title>Chromosome-scale assembly of the Dendrobium chrysotoxum genome enhances the understanding of orchid evolution.</title>
        <authorList>
            <person name="Zhang Y."/>
            <person name="Zhang G.Q."/>
            <person name="Zhang D."/>
            <person name="Liu X.D."/>
            <person name="Xu X.Y."/>
            <person name="Sun W.H."/>
            <person name="Yu X."/>
            <person name="Zhu X."/>
            <person name="Wang Z.W."/>
            <person name="Zhao X."/>
            <person name="Zhong W.Y."/>
            <person name="Chen H."/>
            <person name="Yin W.L."/>
            <person name="Huang T."/>
            <person name="Niu S.C."/>
            <person name="Liu Z.J."/>
        </authorList>
    </citation>
    <scope>NUCLEOTIDE SEQUENCE [LARGE SCALE GENOMIC DNA]</scope>
    <source>
        <strain evidence="3">Lindl</strain>
    </source>
</reference>
<feature type="compositionally biased region" description="Basic and acidic residues" evidence="1">
    <location>
        <begin position="1"/>
        <end position="15"/>
    </location>
</feature>